<dbReference type="Proteomes" id="UP000187455">
    <property type="component" value="Unassembled WGS sequence"/>
</dbReference>
<dbReference type="Gene3D" id="3.30.70.330">
    <property type="match status" value="1"/>
</dbReference>
<evidence type="ECO:0000256" key="2">
    <source>
        <dbReference type="SAM" id="MobiDB-lite"/>
    </source>
</evidence>
<keyword evidence="5" id="KW-1185">Reference proteome</keyword>
<dbReference type="GO" id="GO:0003723">
    <property type="term" value="F:RNA binding"/>
    <property type="evidence" value="ECO:0007669"/>
    <property type="project" value="UniProtKB-UniRule"/>
</dbReference>
<dbReference type="PROSITE" id="PS50102">
    <property type="entry name" value="RRM"/>
    <property type="match status" value="1"/>
</dbReference>
<dbReference type="InterPro" id="IPR012677">
    <property type="entry name" value="Nucleotide-bd_a/b_plait_sf"/>
</dbReference>
<gene>
    <name evidence="4" type="ORF">AYI68_g855</name>
</gene>
<reference evidence="4 5" key="1">
    <citation type="journal article" date="2016" name="Mol. Biol. Evol.">
        <title>Genome-Wide Survey of Gut Fungi (Harpellales) Reveals the First Horizontally Transferred Ubiquitin Gene from a Mosquito Host.</title>
        <authorList>
            <person name="Wang Y."/>
            <person name="White M.M."/>
            <person name="Kvist S."/>
            <person name="Moncalvo J.M."/>
        </authorList>
    </citation>
    <scope>NUCLEOTIDE SEQUENCE [LARGE SCALE GENOMIC DNA]</scope>
    <source>
        <strain evidence="4 5">ALG-7-W6</strain>
    </source>
</reference>
<dbReference type="AlphaFoldDB" id="A0A1R0H779"/>
<name>A0A1R0H779_9FUNG</name>
<feature type="compositionally biased region" description="Basic and acidic residues" evidence="2">
    <location>
        <begin position="1"/>
        <end position="21"/>
    </location>
</feature>
<evidence type="ECO:0000313" key="4">
    <source>
        <dbReference type="EMBL" id="OLY84973.1"/>
    </source>
</evidence>
<evidence type="ECO:0000259" key="3">
    <source>
        <dbReference type="PROSITE" id="PS50102"/>
    </source>
</evidence>
<keyword evidence="1" id="KW-0694">RNA-binding</keyword>
<proteinExistence type="predicted"/>
<feature type="domain" description="RRM" evidence="3">
    <location>
        <begin position="70"/>
        <end position="149"/>
    </location>
</feature>
<feature type="region of interest" description="Disordered" evidence="2">
    <location>
        <begin position="1"/>
        <end position="30"/>
    </location>
</feature>
<evidence type="ECO:0000313" key="5">
    <source>
        <dbReference type="Proteomes" id="UP000187455"/>
    </source>
</evidence>
<dbReference type="SUPFAM" id="SSF54928">
    <property type="entry name" value="RNA-binding domain, RBD"/>
    <property type="match status" value="1"/>
</dbReference>
<dbReference type="InterPro" id="IPR000504">
    <property type="entry name" value="RRM_dom"/>
</dbReference>
<sequence>MDETIEKTPENLEDVKKENEAAHLNSEGLSKREKKDVMKMILKKKAAYETFAKLEGLERAEKAFSKLPRKTLIIVNLGYGAVGGSSSEEIERIFSGFKGFEKVVMAHGKPYTFVEFRGGEESIIARDELHEKPCSTLNNKILFLEFVNHLDFAYFSDRASPNVNGTLNEAPGLYYFGNFLNEMEQSTLLDLVSAKDENMLDQILKIRDLQVEDSLDEFPIQPKNDENTYLGEESWLTIQNRKIVCKHQVL</sequence>
<dbReference type="STRING" id="133383.A0A1R0H779"/>
<dbReference type="EMBL" id="LSSL01000286">
    <property type="protein sequence ID" value="OLY84973.1"/>
    <property type="molecule type" value="Genomic_DNA"/>
</dbReference>
<dbReference type="OrthoDB" id="271595at2759"/>
<dbReference type="InterPro" id="IPR035979">
    <property type="entry name" value="RBD_domain_sf"/>
</dbReference>
<evidence type="ECO:0000256" key="1">
    <source>
        <dbReference type="PROSITE-ProRule" id="PRU00176"/>
    </source>
</evidence>
<protein>
    <recommendedName>
        <fullName evidence="3">RRM domain-containing protein</fullName>
    </recommendedName>
</protein>
<organism evidence="4 5">
    <name type="scientific">Smittium mucronatum</name>
    <dbReference type="NCBI Taxonomy" id="133383"/>
    <lineage>
        <taxon>Eukaryota</taxon>
        <taxon>Fungi</taxon>
        <taxon>Fungi incertae sedis</taxon>
        <taxon>Zoopagomycota</taxon>
        <taxon>Kickxellomycotina</taxon>
        <taxon>Harpellomycetes</taxon>
        <taxon>Harpellales</taxon>
        <taxon>Legeriomycetaceae</taxon>
        <taxon>Smittium</taxon>
    </lineage>
</organism>
<comment type="caution">
    <text evidence="4">The sequence shown here is derived from an EMBL/GenBank/DDBJ whole genome shotgun (WGS) entry which is preliminary data.</text>
</comment>
<accession>A0A1R0H779</accession>